<feature type="non-terminal residue" evidence="11">
    <location>
        <position position="524"/>
    </location>
</feature>
<dbReference type="FunFam" id="1.20.1560.10:FF:000010">
    <property type="entry name" value="Multidrug resistance-associated ABC transporter"/>
    <property type="match status" value="1"/>
</dbReference>
<feature type="compositionally biased region" description="Basic and acidic residues" evidence="8">
    <location>
        <begin position="87"/>
        <end position="98"/>
    </location>
</feature>
<dbReference type="Pfam" id="PF00664">
    <property type="entry name" value="ABC_membrane"/>
    <property type="match status" value="1"/>
</dbReference>
<dbReference type="InterPro" id="IPR050173">
    <property type="entry name" value="ABC_transporter_C-like"/>
</dbReference>
<dbReference type="PROSITE" id="PS50929">
    <property type="entry name" value="ABC_TM1F"/>
    <property type="match status" value="1"/>
</dbReference>
<evidence type="ECO:0000256" key="3">
    <source>
        <dbReference type="ARBA" id="ARBA00022692"/>
    </source>
</evidence>
<dbReference type="CDD" id="cd18603">
    <property type="entry name" value="ABC_6TM_MRP1_2_3_6_D2_like"/>
    <property type="match status" value="1"/>
</dbReference>
<evidence type="ECO:0000256" key="9">
    <source>
        <dbReference type="SAM" id="Phobius"/>
    </source>
</evidence>
<name>A0A7R9QFU5_9ACAR</name>
<keyword evidence="4" id="KW-0547">Nucleotide-binding</keyword>
<dbReference type="Proteomes" id="UP000759131">
    <property type="component" value="Unassembled WGS sequence"/>
</dbReference>
<evidence type="ECO:0000313" key="12">
    <source>
        <dbReference type="Proteomes" id="UP000759131"/>
    </source>
</evidence>
<protein>
    <recommendedName>
        <fullName evidence="10">ABC transmembrane type-1 domain-containing protein</fullName>
    </recommendedName>
</protein>
<sequence>MAKSGEFAEFVAEYVIKQESEDIDEKEMQILAKLKQTVKPLIEKQLSVRSNDSDVMPKNLSRDVSTSDSIKANTSKKATEEEVSNESENKRLTERQESSESDSEECTVRKRKPEPRSVSTGDNEANSEPNNSKDKSQEKLQKTSGKLMSDEKTESGSVRFNVYKKYFQLMGVGTVTAVLLAYVCSSAATAVSGLWLCEWSEDSLSGGDQQPGLRYERLGVYAAVGLLEMVSLFGAQAWLRLGCVTAAKKLHNQMLDRVVRAPMSYFDTTPIGRLLNHFARDVMDIDTDMIFAMDTIVLQLLRLVVLIGTIGYELPHTLPLIAVVLAVYVGYQRVYTASSRQLKRIASAAGAPIIGHFSESNNGTDSIRAYGAGDRFVTDFHRLSDNRNRCHYGSVLADCWIGIRLNFLGHCLVLLMAVFAVLFRADLSPGMTALLITYTLDITVALNGFIREVSQTEVAIVAVERCLELMDIPIEAEWYNEKTKPAADWPTMGCIQFTDYCTKYREGLDLVLKDIAIDMKGRQR</sequence>
<reference evidence="11" key="1">
    <citation type="submission" date="2020-11" db="EMBL/GenBank/DDBJ databases">
        <authorList>
            <person name="Tran Van P."/>
        </authorList>
    </citation>
    <scope>NUCLEOTIDE SEQUENCE</scope>
</reference>
<keyword evidence="6 9" id="KW-1133">Transmembrane helix</keyword>
<feature type="transmembrane region" description="Helical" evidence="9">
    <location>
        <begin position="318"/>
        <end position="335"/>
    </location>
</feature>
<dbReference type="InterPro" id="IPR036640">
    <property type="entry name" value="ABC1_TM_sf"/>
</dbReference>
<evidence type="ECO:0000256" key="7">
    <source>
        <dbReference type="ARBA" id="ARBA00023136"/>
    </source>
</evidence>
<dbReference type="EMBL" id="CAJPIZ010028964">
    <property type="protein sequence ID" value="CAG2119587.1"/>
    <property type="molecule type" value="Genomic_DNA"/>
</dbReference>
<feature type="compositionally biased region" description="Polar residues" evidence="8">
    <location>
        <begin position="117"/>
        <end position="130"/>
    </location>
</feature>
<dbReference type="SUPFAM" id="SSF90123">
    <property type="entry name" value="ABC transporter transmembrane region"/>
    <property type="match status" value="1"/>
</dbReference>
<dbReference type="AlphaFoldDB" id="A0A7R9QFU5"/>
<feature type="transmembrane region" description="Helical" evidence="9">
    <location>
        <begin position="407"/>
        <end position="425"/>
    </location>
</feature>
<evidence type="ECO:0000256" key="6">
    <source>
        <dbReference type="ARBA" id="ARBA00022989"/>
    </source>
</evidence>
<keyword evidence="2" id="KW-0813">Transport</keyword>
<dbReference type="GO" id="GO:0140359">
    <property type="term" value="F:ABC-type transporter activity"/>
    <property type="evidence" value="ECO:0007669"/>
    <property type="project" value="InterPro"/>
</dbReference>
<dbReference type="EMBL" id="OC883539">
    <property type="protein sequence ID" value="CAD7643318.1"/>
    <property type="molecule type" value="Genomic_DNA"/>
</dbReference>
<gene>
    <name evidence="11" type="ORF">OSB1V03_LOCUS19535</name>
</gene>
<accession>A0A7R9QFU5</accession>
<evidence type="ECO:0000256" key="8">
    <source>
        <dbReference type="SAM" id="MobiDB-lite"/>
    </source>
</evidence>
<keyword evidence="12" id="KW-1185">Reference proteome</keyword>
<proteinExistence type="predicted"/>
<dbReference type="GO" id="GO:0005524">
    <property type="term" value="F:ATP binding"/>
    <property type="evidence" value="ECO:0007669"/>
    <property type="project" value="UniProtKB-KW"/>
</dbReference>
<feature type="domain" description="ABC transmembrane type-1" evidence="10">
    <location>
        <begin position="177"/>
        <end position="455"/>
    </location>
</feature>
<evidence type="ECO:0000313" key="11">
    <source>
        <dbReference type="EMBL" id="CAD7643318.1"/>
    </source>
</evidence>
<feature type="region of interest" description="Disordered" evidence="8">
    <location>
        <begin position="44"/>
        <end position="151"/>
    </location>
</feature>
<feature type="transmembrane region" description="Helical" evidence="9">
    <location>
        <begin position="218"/>
        <end position="239"/>
    </location>
</feature>
<dbReference type="Gene3D" id="1.20.1560.10">
    <property type="entry name" value="ABC transporter type 1, transmembrane domain"/>
    <property type="match status" value="1"/>
</dbReference>
<evidence type="ECO:0000256" key="2">
    <source>
        <dbReference type="ARBA" id="ARBA00022448"/>
    </source>
</evidence>
<organism evidence="11">
    <name type="scientific">Medioppia subpectinata</name>
    <dbReference type="NCBI Taxonomy" id="1979941"/>
    <lineage>
        <taxon>Eukaryota</taxon>
        <taxon>Metazoa</taxon>
        <taxon>Ecdysozoa</taxon>
        <taxon>Arthropoda</taxon>
        <taxon>Chelicerata</taxon>
        <taxon>Arachnida</taxon>
        <taxon>Acari</taxon>
        <taxon>Acariformes</taxon>
        <taxon>Sarcoptiformes</taxon>
        <taxon>Oribatida</taxon>
        <taxon>Brachypylina</taxon>
        <taxon>Oppioidea</taxon>
        <taxon>Oppiidae</taxon>
        <taxon>Medioppia</taxon>
    </lineage>
</organism>
<keyword evidence="5" id="KW-0067">ATP-binding</keyword>
<dbReference type="OrthoDB" id="201048at2759"/>
<feature type="transmembrane region" description="Helical" evidence="9">
    <location>
        <begin position="290"/>
        <end position="312"/>
    </location>
</feature>
<feature type="compositionally biased region" description="Polar residues" evidence="8">
    <location>
        <begin position="62"/>
        <end position="76"/>
    </location>
</feature>
<comment type="subcellular location">
    <subcellularLocation>
        <location evidence="1">Membrane</location>
        <topology evidence="1">Multi-pass membrane protein</topology>
    </subcellularLocation>
</comment>
<dbReference type="GO" id="GO:0016020">
    <property type="term" value="C:membrane"/>
    <property type="evidence" value="ECO:0007669"/>
    <property type="project" value="UniProtKB-SubCell"/>
</dbReference>
<keyword evidence="3 9" id="KW-0812">Transmembrane</keyword>
<dbReference type="InterPro" id="IPR011527">
    <property type="entry name" value="ABC1_TM_dom"/>
</dbReference>
<feature type="transmembrane region" description="Helical" evidence="9">
    <location>
        <begin position="169"/>
        <end position="196"/>
    </location>
</feature>
<evidence type="ECO:0000256" key="4">
    <source>
        <dbReference type="ARBA" id="ARBA00022741"/>
    </source>
</evidence>
<keyword evidence="7 9" id="KW-0472">Membrane</keyword>
<feature type="compositionally biased region" description="Basic and acidic residues" evidence="8">
    <location>
        <begin position="131"/>
        <end position="141"/>
    </location>
</feature>
<evidence type="ECO:0000259" key="10">
    <source>
        <dbReference type="PROSITE" id="PS50929"/>
    </source>
</evidence>
<evidence type="ECO:0000256" key="1">
    <source>
        <dbReference type="ARBA" id="ARBA00004141"/>
    </source>
</evidence>
<dbReference type="PANTHER" id="PTHR24223">
    <property type="entry name" value="ATP-BINDING CASSETTE SUB-FAMILY C"/>
    <property type="match status" value="1"/>
</dbReference>
<feature type="transmembrane region" description="Helical" evidence="9">
    <location>
        <begin position="431"/>
        <end position="450"/>
    </location>
</feature>
<evidence type="ECO:0000256" key="5">
    <source>
        <dbReference type="ARBA" id="ARBA00022840"/>
    </source>
</evidence>